<dbReference type="SUPFAM" id="SSF47336">
    <property type="entry name" value="ACP-like"/>
    <property type="match status" value="1"/>
</dbReference>
<evidence type="ECO:0000256" key="1">
    <source>
        <dbReference type="SAM" id="MobiDB-lite"/>
    </source>
</evidence>
<dbReference type="InterPro" id="IPR036736">
    <property type="entry name" value="ACP-like_sf"/>
</dbReference>
<dbReference type="AlphaFoldDB" id="A0A261RZX1"/>
<dbReference type="OrthoDB" id="9157024at2"/>
<dbReference type="Proteomes" id="UP000216020">
    <property type="component" value="Unassembled WGS sequence"/>
</dbReference>
<accession>A0A261RZX1</accession>
<feature type="compositionally biased region" description="Polar residues" evidence="1">
    <location>
        <begin position="56"/>
        <end position="69"/>
    </location>
</feature>
<sequence>MDVEPGIPQRLAALHLSRVSHVVRLAHLASHRLTTTHSATQRHAGARRHRRPAPMPSTSRNQKQGSSTQEKIRAWPLIQALDAPAALDLLRAANTPAGRSRQDSFLDGKMMMNIEHADIKEIVEIALDREIEQFSMTADLYEDYDMDSLGSVALVVEVQNRYDVRILDDHMPNLRTGAQLKAEIEKLHEEKAAKEVSA</sequence>
<comment type="caution">
    <text evidence="3">The sequence shown here is derived from an EMBL/GenBank/DDBJ whole genome shotgun (WGS) entry which is preliminary data.</text>
</comment>
<evidence type="ECO:0000313" key="3">
    <source>
        <dbReference type="EMBL" id="OZI29823.1"/>
    </source>
</evidence>
<protein>
    <recommendedName>
        <fullName evidence="2">Carrier domain-containing protein</fullName>
    </recommendedName>
</protein>
<dbReference type="Pfam" id="PF00550">
    <property type="entry name" value="PP-binding"/>
    <property type="match status" value="1"/>
</dbReference>
<organism evidence="3 4">
    <name type="scientific">Bordetella genomosp. 10</name>
    <dbReference type="NCBI Taxonomy" id="1416804"/>
    <lineage>
        <taxon>Bacteria</taxon>
        <taxon>Pseudomonadati</taxon>
        <taxon>Pseudomonadota</taxon>
        <taxon>Betaproteobacteria</taxon>
        <taxon>Burkholderiales</taxon>
        <taxon>Alcaligenaceae</taxon>
        <taxon>Bordetella</taxon>
    </lineage>
</organism>
<dbReference type="EMBL" id="NEVM01000005">
    <property type="protein sequence ID" value="OZI29823.1"/>
    <property type="molecule type" value="Genomic_DNA"/>
</dbReference>
<evidence type="ECO:0000259" key="2">
    <source>
        <dbReference type="PROSITE" id="PS50075"/>
    </source>
</evidence>
<name>A0A261RZX1_9BORD</name>
<keyword evidence="4" id="KW-1185">Reference proteome</keyword>
<gene>
    <name evidence="3" type="ORF">CAL29_17090</name>
</gene>
<proteinExistence type="predicted"/>
<reference evidence="4" key="1">
    <citation type="submission" date="2017-05" db="EMBL/GenBank/DDBJ databases">
        <title>Complete and WGS of Bordetella genogroups.</title>
        <authorList>
            <person name="Spilker T."/>
            <person name="Lipuma J."/>
        </authorList>
    </citation>
    <scope>NUCLEOTIDE SEQUENCE [LARGE SCALE GENOMIC DNA]</scope>
    <source>
        <strain evidence="4">AU16122</strain>
    </source>
</reference>
<feature type="region of interest" description="Disordered" evidence="1">
    <location>
        <begin position="33"/>
        <end position="69"/>
    </location>
</feature>
<dbReference type="PROSITE" id="PS50075">
    <property type="entry name" value="CARRIER"/>
    <property type="match status" value="1"/>
</dbReference>
<dbReference type="InterPro" id="IPR009081">
    <property type="entry name" value="PP-bd_ACP"/>
</dbReference>
<dbReference type="Gene3D" id="1.10.1200.10">
    <property type="entry name" value="ACP-like"/>
    <property type="match status" value="1"/>
</dbReference>
<feature type="domain" description="Carrier" evidence="2">
    <location>
        <begin position="109"/>
        <end position="188"/>
    </location>
</feature>
<evidence type="ECO:0000313" key="4">
    <source>
        <dbReference type="Proteomes" id="UP000216020"/>
    </source>
</evidence>